<dbReference type="Proteomes" id="UP000007883">
    <property type="component" value="Chromosome"/>
</dbReference>
<dbReference type="KEGG" id="rge:RGE_18680"/>
<feature type="compositionally biased region" description="Basic and acidic residues" evidence="1">
    <location>
        <begin position="173"/>
        <end position="187"/>
    </location>
</feature>
<feature type="region of interest" description="Disordered" evidence="1">
    <location>
        <begin position="173"/>
        <end position="193"/>
    </location>
</feature>
<gene>
    <name evidence="3" type="ordered locus">RGE_18680</name>
</gene>
<evidence type="ECO:0008006" key="5">
    <source>
        <dbReference type="Google" id="ProtNLM"/>
    </source>
</evidence>
<dbReference type="PROSITE" id="PS51257">
    <property type="entry name" value="PROKAR_LIPOPROTEIN"/>
    <property type="match status" value="1"/>
</dbReference>
<dbReference type="EMBL" id="AP012320">
    <property type="protein sequence ID" value="BAL95209.1"/>
    <property type="molecule type" value="Genomic_DNA"/>
</dbReference>
<dbReference type="HOGENOM" id="CLU_896829_0_0_4"/>
<dbReference type="AlphaFoldDB" id="I0HQC2"/>
<keyword evidence="4" id="KW-1185">Reference proteome</keyword>
<name>I0HQC2_RUBGI</name>
<dbReference type="STRING" id="983917.RGE_18680"/>
<accession>I0HQC2</accession>
<protein>
    <recommendedName>
        <fullName evidence="5">Lipoprotein</fullName>
    </recommendedName>
</protein>
<feature type="signal peptide" evidence="2">
    <location>
        <begin position="1"/>
        <end position="33"/>
    </location>
</feature>
<sequence>MRRHSPRRSSARQNKIRALLPVILALVVAGCDAAKPGAAGATGSAVDTVPLRVVRAGKGYVPGMRKFLDISYGACLVSKGQAPTPAPAVPEATLANLVVHEEEELFDGRRWAKYETYRAIGADPGNQCQPAVFHARSVQIETTCESSLGGMAATLSELLDPQRPPRALVLHEDTGADPECDRPRTQDGVEGLPSVDAGQGARCVWNSARVERAAGIAVSGAGSPSDICLYERRPFYFVKGYGRPVILQIRTDVHSLTGAYLPAFAGEIEGFGNVNLVSISEGTAIPSDRFSRAAAEAFLRQPVKTALGSR</sequence>
<feature type="chain" id="PRO_5003628351" description="Lipoprotein" evidence="2">
    <location>
        <begin position="34"/>
        <end position="310"/>
    </location>
</feature>
<reference evidence="3 4" key="1">
    <citation type="journal article" date="2012" name="J. Bacteriol.">
        <title>Complete genome sequence of phototrophic betaproteobacterium Rubrivivax gelatinosus IL144.</title>
        <authorList>
            <person name="Nagashima S."/>
            <person name="Kamimura A."/>
            <person name="Shimizu T."/>
            <person name="Nakamura-isaki S."/>
            <person name="Aono E."/>
            <person name="Sakamoto K."/>
            <person name="Ichikawa N."/>
            <person name="Nakazawa H."/>
            <person name="Sekine M."/>
            <person name="Yamazaki S."/>
            <person name="Fujita N."/>
            <person name="Shimada K."/>
            <person name="Hanada S."/>
            <person name="Nagashima K.V.P."/>
        </authorList>
    </citation>
    <scope>NUCLEOTIDE SEQUENCE [LARGE SCALE GENOMIC DNA]</scope>
    <source>
        <strain evidence="4">NBRC 100245 / IL144</strain>
    </source>
</reference>
<dbReference type="PATRIC" id="fig|983917.3.peg.1808"/>
<proteinExistence type="predicted"/>
<evidence type="ECO:0000313" key="3">
    <source>
        <dbReference type="EMBL" id="BAL95209.1"/>
    </source>
</evidence>
<organism evidence="3 4">
    <name type="scientific">Rubrivivax gelatinosus (strain NBRC 100245 / IL144)</name>
    <dbReference type="NCBI Taxonomy" id="983917"/>
    <lineage>
        <taxon>Bacteria</taxon>
        <taxon>Pseudomonadati</taxon>
        <taxon>Pseudomonadota</taxon>
        <taxon>Betaproteobacteria</taxon>
        <taxon>Burkholderiales</taxon>
        <taxon>Sphaerotilaceae</taxon>
        <taxon>Rubrivivax</taxon>
    </lineage>
</organism>
<evidence type="ECO:0000256" key="2">
    <source>
        <dbReference type="SAM" id="SignalP"/>
    </source>
</evidence>
<keyword evidence="2" id="KW-0732">Signal</keyword>
<evidence type="ECO:0000313" key="4">
    <source>
        <dbReference type="Proteomes" id="UP000007883"/>
    </source>
</evidence>
<evidence type="ECO:0000256" key="1">
    <source>
        <dbReference type="SAM" id="MobiDB-lite"/>
    </source>
</evidence>